<dbReference type="AlphaFoldDB" id="A0AAN6UQU0"/>
<comment type="caution">
    <text evidence="2">The sequence shown here is derived from an EMBL/GenBank/DDBJ whole genome shotgun (WGS) entry which is preliminary data.</text>
</comment>
<reference evidence="2" key="2">
    <citation type="submission" date="2023-05" db="EMBL/GenBank/DDBJ databases">
        <authorList>
            <consortium name="Lawrence Berkeley National Laboratory"/>
            <person name="Steindorff A."/>
            <person name="Hensen N."/>
            <person name="Bonometti L."/>
            <person name="Westerberg I."/>
            <person name="Brannstrom I.O."/>
            <person name="Guillou S."/>
            <person name="Cros-Aarteil S."/>
            <person name="Calhoun S."/>
            <person name="Haridas S."/>
            <person name="Kuo A."/>
            <person name="Mondo S."/>
            <person name="Pangilinan J."/>
            <person name="Riley R."/>
            <person name="Labutti K."/>
            <person name="Andreopoulos B."/>
            <person name="Lipzen A."/>
            <person name="Chen C."/>
            <person name="Yanf M."/>
            <person name="Daum C."/>
            <person name="Ng V."/>
            <person name="Clum A."/>
            <person name="Ohm R."/>
            <person name="Martin F."/>
            <person name="Silar P."/>
            <person name="Natvig D."/>
            <person name="Lalanne C."/>
            <person name="Gautier V."/>
            <person name="Ament-Velasquez S.L."/>
            <person name="Kruys A."/>
            <person name="Hutchinson M.I."/>
            <person name="Powell A.J."/>
            <person name="Barry K."/>
            <person name="Miller A.N."/>
            <person name="Grigoriev I.V."/>
            <person name="Debuchy R."/>
            <person name="Gladieux P."/>
            <person name="Thoren M.H."/>
            <person name="Johannesson H."/>
        </authorList>
    </citation>
    <scope>NUCLEOTIDE SEQUENCE</scope>
    <source>
        <strain evidence="2">CBS 123565</strain>
    </source>
</reference>
<reference evidence="2" key="1">
    <citation type="journal article" date="2023" name="Mol. Phylogenet. Evol.">
        <title>Genome-scale phylogeny and comparative genomics of the fungal order Sordariales.</title>
        <authorList>
            <person name="Hensen N."/>
            <person name="Bonometti L."/>
            <person name="Westerberg I."/>
            <person name="Brannstrom I.O."/>
            <person name="Guillou S."/>
            <person name="Cros-Aarteil S."/>
            <person name="Calhoun S."/>
            <person name="Haridas S."/>
            <person name="Kuo A."/>
            <person name="Mondo S."/>
            <person name="Pangilinan J."/>
            <person name="Riley R."/>
            <person name="LaButti K."/>
            <person name="Andreopoulos B."/>
            <person name="Lipzen A."/>
            <person name="Chen C."/>
            <person name="Yan M."/>
            <person name="Daum C."/>
            <person name="Ng V."/>
            <person name="Clum A."/>
            <person name="Steindorff A."/>
            <person name="Ohm R.A."/>
            <person name="Martin F."/>
            <person name="Silar P."/>
            <person name="Natvig D.O."/>
            <person name="Lalanne C."/>
            <person name="Gautier V."/>
            <person name="Ament-Velasquez S.L."/>
            <person name="Kruys A."/>
            <person name="Hutchinson M.I."/>
            <person name="Powell A.J."/>
            <person name="Barry K."/>
            <person name="Miller A.N."/>
            <person name="Grigoriev I.V."/>
            <person name="Debuchy R."/>
            <person name="Gladieux P."/>
            <person name="Hiltunen Thoren M."/>
            <person name="Johannesson H."/>
        </authorList>
    </citation>
    <scope>NUCLEOTIDE SEQUENCE</scope>
    <source>
        <strain evidence="2">CBS 123565</strain>
    </source>
</reference>
<dbReference type="EMBL" id="MU853403">
    <property type="protein sequence ID" value="KAK4137010.1"/>
    <property type="molecule type" value="Genomic_DNA"/>
</dbReference>
<evidence type="ECO:0000313" key="2">
    <source>
        <dbReference type="EMBL" id="KAK4137010.1"/>
    </source>
</evidence>
<gene>
    <name evidence="2" type="ORF">BT67DRAFT_198282</name>
</gene>
<keyword evidence="3" id="KW-1185">Reference proteome</keyword>
<protein>
    <submittedName>
        <fullName evidence="2">Uncharacterized protein</fullName>
    </submittedName>
</protein>
<accession>A0AAN6UQU0</accession>
<sequence>MIKRKSTQNPHLDPRTKAASRCCHKLCVGLTGGPWGAVPDQGSRPTADVDQRRRPWVPLCSTLVHGSEGTLYMRPTLKCLLFSVALTPGVSGITLMRPMLGWGHSAIRELAGSHTQQRTEGPLGWSRLTSA</sequence>
<feature type="region of interest" description="Disordered" evidence="1">
    <location>
        <begin position="112"/>
        <end position="131"/>
    </location>
</feature>
<evidence type="ECO:0000313" key="3">
    <source>
        <dbReference type="Proteomes" id="UP001304895"/>
    </source>
</evidence>
<evidence type="ECO:0000256" key="1">
    <source>
        <dbReference type="SAM" id="MobiDB-lite"/>
    </source>
</evidence>
<organism evidence="2 3">
    <name type="scientific">Trichocladium antarcticum</name>
    <dbReference type="NCBI Taxonomy" id="1450529"/>
    <lineage>
        <taxon>Eukaryota</taxon>
        <taxon>Fungi</taxon>
        <taxon>Dikarya</taxon>
        <taxon>Ascomycota</taxon>
        <taxon>Pezizomycotina</taxon>
        <taxon>Sordariomycetes</taxon>
        <taxon>Sordariomycetidae</taxon>
        <taxon>Sordariales</taxon>
        <taxon>Chaetomiaceae</taxon>
        <taxon>Trichocladium</taxon>
    </lineage>
</organism>
<name>A0AAN6UQU0_9PEZI</name>
<dbReference type="Proteomes" id="UP001304895">
    <property type="component" value="Unassembled WGS sequence"/>
</dbReference>
<proteinExistence type="predicted"/>